<dbReference type="GO" id="GO:0005925">
    <property type="term" value="C:focal adhesion"/>
    <property type="evidence" value="ECO:0007669"/>
    <property type="project" value="TreeGrafter"/>
</dbReference>
<dbReference type="FunFam" id="3.40.225.10:FF:000002">
    <property type="entry name" value="alpha-adducin isoform X2"/>
    <property type="match status" value="1"/>
</dbReference>
<evidence type="ECO:0000256" key="1">
    <source>
        <dbReference type="ARBA" id="ARBA00004245"/>
    </source>
</evidence>
<dbReference type="GO" id="GO:1903393">
    <property type="term" value="P:positive regulation of adherens junction organization"/>
    <property type="evidence" value="ECO:0007669"/>
    <property type="project" value="TreeGrafter"/>
</dbReference>
<evidence type="ECO:0000256" key="12">
    <source>
        <dbReference type="ARBA" id="ARBA00055853"/>
    </source>
</evidence>
<dbReference type="GO" id="GO:0005912">
    <property type="term" value="C:adherens junction"/>
    <property type="evidence" value="ECO:0007669"/>
    <property type="project" value="TreeGrafter"/>
</dbReference>
<comment type="similarity">
    <text evidence="3">Belongs to the aldolase class II family. Adducin subfamily.</text>
</comment>
<gene>
    <name evidence="18" type="primary">ADD1</name>
    <name evidence="18" type="ORF">AV530_017202</name>
</gene>
<evidence type="ECO:0000256" key="8">
    <source>
        <dbReference type="ARBA" id="ARBA00022990"/>
    </source>
</evidence>
<dbReference type="SMART" id="SM01007">
    <property type="entry name" value="Aldolase_II"/>
    <property type="match status" value="1"/>
</dbReference>
<evidence type="ECO:0000256" key="13">
    <source>
        <dbReference type="ARBA" id="ARBA00065959"/>
    </source>
</evidence>
<keyword evidence="7" id="KW-0112">Calmodulin-binding</keyword>
<evidence type="ECO:0000256" key="3">
    <source>
        <dbReference type="ARBA" id="ARBA00006274"/>
    </source>
</evidence>
<evidence type="ECO:0000256" key="5">
    <source>
        <dbReference type="ARBA" id="ARBA00022490"/>
    </source>
</evidence>
<keyword evidence="8" id="KW-0007">Acetylation</keyword>
<comment type="subunit">
    <text evidence="13">Heterodimer of an alpha and a beta subunit or an alpha and a gamma subunit.</text>
</comment>
<feature type="compositionally biased region" description="Polar residues" evidence="16">
    <location>
        <begin position="381"/>
        <end position="390"/>
    </location>
</feature>
<evidence type="ECO:0000256" key="9">
    <source>
        <dbReference type="ARBA" id="ARBA00023136"/>
    </source>
</evidence>
<evidence type="ECO:0000259" key="17">
    <source>
        <dbReference type="SMART" id="SM01007"/>
    </source>
</evidence>
<feature type="compositionally biased region" description="Low complexity" evidence="16">
    <location>
        <begin position="647"/>
        <end position="662"/>
    </location>
</feature>
<evidence type="ECO:0000313" key="19">
    <source>
        <dbReference type="Proteomes" id="UP000190648"/>
    </source>
</evidence>
<dbReference type="GO" id="GO:0051015">
    <property type="term" value="F:actin filament binding"/>
    <property type="evidence" value="ECO:0007669"/>
    <property type="project" value="TreeGrafter"/>
</dbReference>
<comment type="caution">
    <text evidence="18">The sequence shown here is derived from an EMBL/GenBank/DDBJ whole genome shotgun (WGS) entry which is preliminary data.</text>
</comment>
<dbReference type="GO" id="GO:0014069">
    <property type="term" value="C:postsynaptic density"/>
    <property type="evidence" value="ECO:0007669"/>
    <property type="project" value="TreeGrafter"/>
</dbReference>
<accession>A0A1V4JGF3</accession>
<dbReference type="GO" id="GO:0007010">
    <property type="term" value="P:cytoskeleton organization"/>
    <property type="evidence" value="ECO:0007669"/>
    <property type="project" value="UniProtKB-ARBA"/>
</dbReference>
<dbReference type="InterPro" id="IPR036409">
    <property type="entry name" value="Aldolase_II/adducin_N_sf"/>
</dbReference>
<comment type="subcellular location">
    <subcellularLocation>
        <location evidence="2">Cell membrane</location>
        <topology evidence="2">Peripheral membrane protein</topology>
        <orientation evidence="2">Cytoplasmic side</orientation>
    </subcellularLocation>
    <subcellularLocation>
        <location evidence="1">Cytoplasm</location>
        <location evidence="1">Cytoskeleton</location>
    </subcellularLocation>
</comment>
<evidence type="ECO:0000256" key="10">
    <source>
        <dbReference type="ARBA" id="ARBA00023203"/>
    </source>
</evidence>
<dbReference type="InterPro" id="IPR001303">
    <property type="entry name" value="Aldolase_II/adducin_N"/>
</dbReference>
<keyword evidence="6" id="KW-0597">Phosphoprotein</keyword>
<keyword evidence="9" id="KW-0472">Membrane</keyword>
<feature type="compositionally biased region" description="Basic and acidic residues" evidence="16">
    <location>
        <begin position="618"/>
        <end position="629"/>
    </location>
</feature>
<keyword evidence="5" id="KW-0963">Cytoplasm</keyword>
<feature type="compositionally biased region" description="Basic residues" evidence="16">
    <location>
        <begin position="674"/>
        <end position="696"/>
    </location>
</feature>
<evidence type="ECO:0000256" key="11">
    <source>
        <dbReference type="ARBA" id="ARBA00023212"/>
    </source>
</evidence>
<evidence type="ECO:0000313" key="18">
    <source>
        <dbReference type="EMBL" id="OPJ70847.1"/>
    </source>
</evidence>
<feature type="region of interest" description="Disordered" evidence="16">
    <location>
        <begin position="536"/>
        <end position="696"/>
    </location>
</feature>
<dbReference type="SUPFAM" id="SSF53639">
    <property type="entry name" value="AraD/HMP-PK domain-like"/>
    <property type="match status" value="1"/>
</dbReference>
<dbReference type="AlphaFoldDB" id="A0A1V4JGF3"/>
<dbReference type="PANTHER" id="PTHR10672:SF4">
    <property type="entry name" value="ALPHA-ADDUCIN"/>
    <property type="match status" value="1"/>
</dbReference>
<evidence type="ECO:0000256" key="15">
    <source>
        <dbReference type="ARBA" id="ARBA00076470"/>
    </source>
</evidence>
<dbReference type="GO" id="GO:1903142">
    <property type="term" value="P:positive regulation of establishment of endothelial barrier"/>
    <property type="evidence" value="ECO:0007669"/>
    <property type="project" value="TreeGrafter"/>
</dbReference>
<feature type="domain" description="Class II aldolase/adducin N-terminal" evidence="17">
    <location>
        <begin position="107"/>
        <end position="289"/>
    </location>
</feature>
<feature type="region of interest" description="Disordered" evidence="16">
    <location>
        <begin position="381"/>
        <end position="442"/>
    </location>
</feature>
<dbReference type="NCBIfam" id="NF005451">
    <property type="entry name" value="PRK07044.1"/>
    <property type="match status" value="1"/>
</dbReference>
<feature type="compositionally biased region" description="Basic and acidic residues" evidence="16">
    <location>
        <begin position="576"/>
        <end position="591"/>
    </location>
</feature>
<dbReference type="CDD" id="cd00398">
    <property type="entry name" value="Aldolase_II"/>
    <property type="match status" value="1"/>
</dbReference>
<evidence type="ECO:0000256" key="16">
    <source>
        <dbReference type="SAM" id="MobiDB-lite"/>
    </source>
</evidence>
<organism evidence="18 19">
    <name type="scientific">Patagioenas fasciata monilis</name>
    <dbReference type="NCBI Taxonomy" id="372326"/>
    <lineage>
        <taxon>Eukaryota</taxon>
        <taxon>Metazoa</taxon>
        <taxon>Chordata</taxon>
        <taxon>Craniata</taxon>
        <taxon>Vertebrata</taxon>
        <taxon>Euteleostomi</taxon>
        <taxon>Archelosauria</taxon>
        <taxon>Archosauria</taxon>
        <taxon>Dinosauria</taxon>
        <taxon>Saurischia</taxon>
        <taxon>Theropoda</taxon>
        <taxon>Coelurosauria</taxon>
        <taxon>Aves</taxon>
        <taxon>Neognathae</taxon>
        <taxon>Neoaves</taxon>
        <taxon>Columbimorphae</taxon>
        <taxon>Columbiformes</taxon>
        <taxon>Columbidae</taxon>
        <taxon>Patagioenas</taxon>
    </lineage>
</organism>
<dbReference type="GO" id="GO:0005886">
    <property type="term" value="C:plasma membrane"/>
    <property type="evidence" value="ECO:0007669"/>
    <property type="project" value="UniProtKB-SubCell"/>
</dbReference>
<feature type="compositionally biased region" description="Basic and acidic residues" evidence="16">
    <location>
        <begin position="536"/>
        <end position="566"/>
    </location>
</feature>
<dbReference type="GO" id="GO:0051016">
    <property type="term" value="P:barbed-end actin filament capping"/>
    <property type="evidence" value="ECO:0007669"/>
    <property type="project" value="TreeGrafter"/>
</dbReference>
<evidence type="ECO:0000256" key="2">
    <source>
        <dbReference type="ARBA" id="ARBA00004413"/>
    </source>
</evidence>
<dbReference type="Pfam" id="PF00596">
    <property type="entry name" value="Aldolase_II"/>
    <property type="match status" value="1"/>
</dbReference>
<dbReference type="OrthoDB" id="3238794at2759"/>
<dbReference type="PANTHER" id="PTHR10672">
    <property type="entry name" value="ADDUCIN"/>
    <property type="match status" value="1"/>
</dbReference>
<keyword evidence="11" id="KW-0206">Cytoskeleton</keyword>
<keyword evidence="19" id="KW-1185">Reference proteome</keyword>
<dbReference type="GO" id="GO:0005856">
    <property type="term" value="C:cytoskeleton"/>
    <property type="evidence" value="ECO:0007669"/>
    <property type="project" value="UniProtKB-SubCell"/>
</dbReference>
<dbReference type="GO" id="GO:0005516">
    <property type="term" value="F:calmodulin binding"/>
    <property type="evidence" value="ECO:0007669"/>
    <property type="project" value="UniProtKB-KW"/>
</dbReference>
<protein>
    <recommendedName>
        <fullName evidence="14">Alpha-adducin</fullName>
    </recommendedName>
    <alternativeName>
        <fullName evidence="15">Erythrocyte adducin subunit alpha</fullName>
    </alternativeName>
</protein>
<name>A0A1V4JGF3_PATFA</name>
<evidence type="ECO:0000256" key="7">
    <source>
        <dbReference type="ARBA" id="ARBA00022860"/>
    </source>
</evidence>
<proteinExistence type="inferred from homology"/>
<dbReference type="Proteomes" id="UP000190648">
    <property type="component" value="Unassembled WGS sequence"/>
</dbReference>
<reference evidence="18 19" key="1">
    <citation type="submission" date="2016-02" db="EMBL/GenBank/DDBJ databases">
        <title>Band-tailed pigeon sequencing and assembly.</title>
        <authorList>
            <person name="Soares A.E."/>
            <person name="Novak B.J."/>
            <person name="Rice E.S."/>
            <person name="O'Connell B."/>
            <person name="Chang D."/>
            <person name="Weber S."/>
            <person name="Shapiro B."/>
        </authorList>
    </citation>
    <scope>NUCLEOTIDE SEQUENCE [LARGE SCALE GENOMIC DNA]</scope>
    <source>
        <strain evidence="18">BTP2013</strain>
        <tissue evidence="18">Blood</tissue>
    </source>
</reference>
<evidence type="ECO:0000256" key="6">
    <source>
        <dbReference type="ARBA" id="ARBA00022553"/>
    </source>
</evidence>
<keyword evidence="10" id="KW-0009">Actin-binding</keyword>
<evidence type="ECO:0000256" key="4">
    <source>
        <dbReference type="ARBA" id="ARBA00022475"/>
    </source>
</evidence>
<sequence length="696" mass="76852">MAPDLRQDFNMMEQKKRVSMILQSPAFCEELESMIQEQFKKGKNPTGLLALQQIADFMTTNVPNVYPAAPQGGMAALNMSLGMVTPVNDLRGSDSIAYEKGEKLLRCKLAAFYRLADLFGWSQLIYNHITARVNSEQEHFLIVPFGLLYSEVTASSLVKVNLQGDVVDRGSTNLGVNQAGFTLHSAIYAARPDVKCIVHIHTPAGAAVSAMKCGLLPISPEALSLGEVAYHDYHGILVDDEEKVVIQKNLGPKSKVLILRNHGLVSVGETVEEAFYYIHNLVLACEIQVRTLASAGGPDNLVLLDPGKYKAKSRSPESPVGEGTVSHPKWQIGEQEFEALMRMLDNLGYRTGYPYRCPALREKSKKYSDVEIPASVTGYSFTSDGESGTCSPLRHSFQKQQREKTRWLNSGRGDDASEEGQNGSSPKSKTKWTKEDGHRTATSTVPNLFVPLNTNPKEVQEMRNKIREQNLQDIKTAGPQSQVLSGVVVDRSLVQGELVTASKAIIEKEYQPKVIVSTTGPNPFNKLTDRELEEYRKEVERKQKGPEEPSEDGRQQKERSPPDHTSARTPPSTPIKIEEERQQDQTYKDDSDAATFKQTLPDLTPDEPSEALGFPPLGKEEGRCDEDVPKSQMELPAVENKEPQPQPAEEAVTPTAEEGPAADAGSDESPGKSPSKKKKKFRTPSFLKKSKKKSDS</sequence>
<dbReference type="Gene3D" id="3.40.225.10">
    <property type="entry name" value="Class II aldolase/adducin N-terminal domain"/>
    <property type="match status" value="1"/>
</dbReference>
<dbReference type="InterPro" id="IPR051017">
    <property type="entry name" value="Aldolase-II_Adducin_sf"/>
</dbReference>
<dbReference type="STRING" id="372326.A0A1V4JGF3"/>
<dbReference type="EMBL" id="LSYS01007721">
    <property type="protein sequence ID" value="OPJ70847.1"/>
    <property type="molecule type" value="Genomic_DNA"/>
</dbReference>
<keyword evidence="4" id="KW-1003">Cell membrane</keyword>
<evidence type="ECO:0000256" key="14">
    <source>
        <dbReference type="ARBA" id="ARBA00072931"/>
    </source>
</evidence>
<comment type="function">
    <text evidence="12">Membrane-cytoskeleton-associated protein that promotes the assembly of the spectrin-actin network. Binds to calmodulin.</text>
</comment>